<keyword evidence="5" id="KW-0560">Oxidoreductase</keyword>
<comment type="similarity">
    <text evidence="2">Belongs to the NADH dehydrogenase family.</text>
</comment>
<keyword evidence="3" id="KW-0285">Flavoprotein</keyword>
<evidence type="ECO:0000313" key="8">
    <source>
        <dbReference type="Proteomes" id="UP000177174"/>
    </source>
</evidence>
<evidence type="ECO:0000313" key="7">
    <source>
        <dbReference type="EMBL" id="OGY63775.1"/>
    </source>
</evidence>
<keyword evidence="4" id="KW-0274">FAD</keyword>
<dbReference type="STRING" id="1798405.A3E64_01880"/>
<proteinExistence type="inferred from homology"/>
<gene>
    <name evidence="7" type="ORF">A3E64_01880</name>
</gene>
<dbReference type="SUPFAM" id="SSF51905">
    <property type="entry name" value="FAD/NAD(P)-binding domain"/>
    <property type="match status" value="2"/>
</dbReference>
<dbReference type="Proteomes" id="UP000177174">
    <property type="component" value="Unassembled WGS sequence"/>
</dbReference>
<sequence>MTERQLIVILGAGFGGLRAALLIAKAVRRRGLGERFRVVLVDRNGYHTYTPNLYEAATTSKETANYLKIKEIVAFPIAEIINGTGIEFLNAKIESLDISDGDIHIEGGQKLKFNYLVLALGSEINYFSIPGLQERALPLKTFMDALKIRDTILNFVNSGKEKVEIVIGGGGSTGVELAGEIKGWLRDIKITIIEAAPTVLPGFTEKIISVVGRRLKRLGVEIITGESIEKANPTKIVLKSRRELPYDILIWTGGVRASGLVGALPLRIEKRGRVEVVGEMTCLPQSPDLKLYGKIYAIGDAVCFYDPKTGNPIPGVARAALSQASVVARNIVADITNTRYYRRYKPMNYPYIIPVSGKWAAAKIGPFVISGFFGWLFKELVELGYLCSIMPLRRGLKLWLKSLWIFIKNDRLG</sequence>
<dbReference type="InterPro" id="IPR051169">
    <property type="entry name" value="NADH-Q_oxidoreductase"/>
</dbReference>
<dbReference type="Pfam" id="PF07992">
    <property type="entry name" value="Pyr_redox_2"/>
    <property type="match status" value="1"/>
</dbReference>
<dbReference type="PRINTS" id="PR00411">
    <property type="entry name" value="PNDRDTASEI"/>
</dbReference>
<name>A0A1G1ZGW9_9BACT</name>
<evidence type="ECO:0000256" key="5">
    <source>
        <dbReference type="ARBA" id="ARBA00023002"/>
    </source>
</evidence>
<dbReference type="InterPro" id="IPR023753">
    <property type="entry name" value="FAD/NAD-binding_dom"/>
</dbReference>
<evidence type="ECO:0000256" key="2">
    <source>
        <dbReference type="ARBA" id="ARBA00005272"/>
    </source>
</evidence>
<dbReference type="AlphaFoldDB" id="A0A1G1ZGW9"/>
<dbReference type="GO" id="GO:0019646">
    <property type="term" value="P:aerobic electron transport chain"/>
    <property type="evidence" value="ECO:0007669"/>
    <property type="project" value="TreeGrafter"/>
</dbReference>
<reference evidence="7 8" key="1">
    <citation type="journal article" date="2016" name="Nat. Commun.">
        <title>Thousands of microbial genomes shed light on interconnected biogeochemical processes in an aquifer system.</title>
        <authorList>
            <person name="Anantharaman K."/>
            <person name="Brown C.T."/>
            <person name="Hug L.A."/>
            <person name="Sharon I."/>
            <person name="Castelle C.J."/>
            <person name="Probst A.J."/>
            <person name="Thomas B.C."/>
            <person name="Singh A."/>
            <person name="Wilkins M.J."/>
            <person name="Karaoz U."/>
            <person name="Brodie E.L."/>
            <person name="Williams K.H."/>
            <person name="Hubbard S.S."/>
            <person name="Banfield J.F."/>
        </authorList>
    </citation>
    <scope>NUCLEOTIDE SEQUENCE [LARGE SCALE GENOMIC DNA]</scope>
</reference>
<evidence type="ECO:0000256" key="1">
    <source>
        <dbReference type="ARBA" id="ARBA00001974"/>
    </source>
</evidence>
<accession>A0A1G1ZGW9</accession>
<protein>
    <recommendedName>
        <fullName evidence="6">FAD/NAD(P)-binding domain-containing protein</fullName>
    </recommendedName>
</protein>
<dbReference type="InterPro" id="IPR036188">
    <property type="entry name" value="FAD/NAD-bd_sf"/>
</dbReference>
<dbReference type="PANTHER" id="PTHR42913">
    <property type="entry name" value="APOPTOSIS-INDUCING FACTOR 1"/>
    <property type="match status" value="1"/>
</dbReference>
<dbReference type="GO" id="GO:0003955">
    <property type="term" value="F:NAD(P)H dehydrogenase (quinone) activity"/>
    <property type="evidence" value="ECO:0007669"/>
    <property type="project" value="TreeGrafter"/>
</dbReference>
<organism evidence="7 8">
    <name type="scientific">Candidatus Harrisonbacteria bacterium RIFCSPHIGHO2_12_FULL_48_16</name>
    <dbReference type="NCBI Taxonomy" id="1798405"/>
    <lineage>
        <taxon>Bacteria</taxon>
        <taxon>Candidatus Harrisoniibacteriota</taxon>
    </lineage>
</organism>
<comment type="cofactor">
    <cofactor evidence="1">
        <name>FAD</name>
        <dbReference type="ChEBI" id="CHEBI:57692"/>
    </cofactor>
</comment>
<evidence type="ECO:0000259" key="6">
    <source>
        <dbReference type="Pfam" id="PF07992"/>
    </source>
</evidence>
<evidence type="ECO:0000256" key="3">
    <source>
        <dbReference type="ARBA" id="ARBA00022630"/>
    </source>
</evidence>
<dbReference type="EMBL" id="MHJH01000033">
    <property type="protein sequence ID" value="OGY63775.1"/>
    <property type="molecule type" value="Genomic_DNA"/>
</dbReference>
<evidence type="ECO:0000256" key="4">
    <source>
        <dbReference type="ARBA" id="ARBA00022827"/>
    </source>
</evidence>
<dbReference type="Gene3D" id="3.50.50.100">
    <property type="match status" value="1"/>
</dbReference>
<feature type="domain" description="FAD/NAD(P)-binding" evidence="6">
    <location>
        <begin position="7"/>
        <end position="324"/>
    </location>
</feature>
<comment type="caution">
    <text evidence="7">The sequence shown here is derived from an EMBL/GenBank/DDBJ whole genome shotgun (WGS) entry which is preliminary data.</text>
</comment>
<dbReference type="PRINTS" id="PR00368">
    <property type="entry name" value="FADPNR"/>
</dbReference>
<dbReference type="PANTHER" id="PTHR42913:SF3">
    <property type="entry name" value="64 KDA MITOCHONDRIAL NADH DEHYDROGENASE (EUROFUNG)"/>
    <property type="match status" value="1"/>
</dbReference>